<accession>A0A1J5S1Q3</accession>
<comment type="caution">
    <text evidence="2">The sequence shown here is derived from an EMBL/GenBank/DDBJ whole genome shotgun (WGS) entry which is preliminary data.</text>
</comment>
<keyword evidence="1" id="KW-1133">Transmembrane helix</keyword>
<name>A0A1J5S1Q3_9ZZZZ</name>
<protein>
    <recommendedName>
        <fullName evidence="3">Multidrug resistance protein B</fullName>
    </recommendedName>
</protein>
<dbReference type="AlphaFoldDB" id="A0A1J5S1Q3"/>
<evidence type="ECO:0000256" key="1">
    <source>
        <dbReference type="SAM" id="Phobius"/>
    </source>
</evidence>
<feature type="transmembrane region" description="Helical" evidence="1">
    <location>
        <begin position="39"/>
        <end position="57"/>
    </location>
</feature>
<gene>
    <name evidence="2" type="ORF">GALL_238030</name>
</gene>
<sequence length="72" mass="7732">MSSPVIQGLQASGFSHEQALGVINRLIDQQAYTIAVDEMFRLSAWLFIALIALVWLVKPARNAGPVDAGGAH</sequence>
<proteinExistence type="predicted"/>
<keyword evidence="1" id="KW-0472">Membrane</keyword>
<dbReference type="EMBL" id="MLJW01000190">
    <property type="protein sequence ID" value="OIQ94277.1"/>
    <property type="molecule type" value="Genomic_DNA"/>
</dbReference>
<evidence type="ECO:0000313" key="2">
    <source>
        <dbReference type="EMBL" id="OIQ94277.1"/>
    </source>
</evidence>
<keyword evidence="1" id="KW-0812">Transmembrane</keyword>
<organism evidence="2">
    <name type="scientific">mine drainage metagenome</name>
    <dbReference type="NCBI Taxonomy" id="410659"/>
    <lineage>
        <taxon>unclassified sequences</taxon>
        <taxon>metagenomes</taxon>
        <taxon>ecological metagenomes</taxon>
    </lineage>
</organism>
<evidence type="ECO:0008006" key="3">
    <source>
        <dbReference type="Google" id="ProtNLM"/>
    </source>
</evidence>
<reference evidence="2" key="1">
    <citation type="submission" date="2016-10" db="EMBL/GenBank/DDBJ databases">
        <title>Sequence of Gallionella enrichment culture.</title>
        <authorList>
            <person name="Poehlein A."/>
            <person name="Muehling M."/>
            <person name="Daniel R."/>
        </authorList>
    </citation>
    <scope>NUCLEOTIDE SEQUENCE</scope>
</reference>